<sequence>MITKRKGSSPPTTPTLNTRTATLCSMTIACIQSLCKAPTFLLPSTFLGSSYFLQSPQAYPFPRNRDSKRYIDRRVGNKKARGGIVCGVLFPIDPWAPSIDSQSIASQLFAASLFPYLGFLYFITKSKSAPKLTLFGFYFLLAFVGATIPAGIYAKVKYGTSLANVDWLHGGAEALLTLTNIFIVLGLRGALRKAEDAKARTSTPISGLKEEKKTSV</sequence>
<organism evidence="2 3">
    <name type="scientific">Prunus avium</name>
    <name type="common">Cherry</name>
    <name type="synonym">Cerasus avium</name>
    <dbReference type="NCBI Taxonomy" id="42229"/>
    <lineage>
        <taxon>Eukaryota</taxon>
        <taxon>Viridiplantae</taxon>
        <taxon>Streptophyta</taxon>
        <taxon>Embryophyta</taxon>
        <taxon>Tracheophyta</taxon>
        <taxon>Spermatophyta</taxon>
        <taxon>Magnoliopsida</taxon>
        <taxon>eudicotyledons</taxon>
        <taxon>Gunneridae</taxon>
        <taxon>Pentapetalae</taxon>
        <taxon>rosids</taxon>
        <taxon>fabids</taxon>
        <taxon>Rosales</taxon>
        <taxon>Rosaceae</taxon>
        <taxon>Amygdaloideae</taxon>
        <taxon>Amygdaleae</taxon>
        <taxon>Prunus</taxon>
    </lineage>
</organism>
<feature type="transmembrane region" description="Helical" evidence="1">
    <location>
        <begin position="174"/>
        <end position="191"/>
    </location>
</feature>
<proteinExistence type="predicted"/>
<dbReference type="AlphaFoldDB" id="A0A6P5SR72"/>
<reference evidence="3" key="1">
    <citation type="submission" date="2025-08" db="UniProtKB">
        <authorList>
            <consortium name="RefSeq"/>
        </authorList>
    </citation>
    <scope>IDENTIFICATION</scope>
</reference>
<dbReference type="PANTHER" id="PTHR35473">
    <property type="entry name" value="1-ACYL-SN-GLYCEROL-3-PHOSPHATE ACYLTRANSFERASE"/>
    <property type="match status" value="1"/>
</dbReference>
<feature type="transmembrane region" description="Helical" evidence="1">
    <location>
        <begin position="135"/>
        <end position="154"/>
    </location>
</feature>
<dbReference type="Pfam" id="PF12159">
    <property type="entry name" value="DUF3593"/>
    <property type="match status" value="1"/>
</dbReference>
<evidence type="ECO:0000313" key="3">
    <source>
        <dbReference type="RefSeq" id="XP_021818649.1"/>
    </source>
</evidence>
<dbReference type="KEGG" id="pavi:110760657"/>
<dbReference type="InterPro" id="IPR021995">
    <property type="entry name" value="DUF3593"/>
</dbReference>
<keyword evidence="1" id="KW-1133">Transmembrane helix</keyword>
<gene>
    <name evidence="3" type="primary">LOC110760657</name>
</gene>
<dbReference type="PROSITE" id="PS51257">
    <property type="entry name" value="PROKAR_LIPOPROTEIN"/>
    <property type="match status" value="1"/>
</dbReference>
<feature type="transmembrane region" description="Helical" evidence="1">
    <location>
        <begin position="104"/>
        <end position="123"/>
    </location>
</feature>
<accession>A0A6P5SR72</accession>
<protein>
    <submittedName>
        <fullName evidence="3">Uncharacterized protein LOC110760657</fullName>
    </submittedName>
</protein>
<name>A0A6P5SR72_PRUAV</name>
<dbReference type="Proteomes" id="UP000515124">
    <property type="component" value="Unplaced"/>
</dbReference>
<evidence type="ECO:0000313" key="2">
    <source>
        <dbReference type="Proteomes" id="UP000515124"/>
    </source>
</evidence>
<dbReference type="GeneID" id="110760657"/>
<dbReference type="RefSeq" id="XP_021818649.1">
    <property type="nucleotide sequence ID" value="XM_021962957.1"/>
</dbReference>
<evidence type="ECO:0000256" key="1">
    <source>
        <dbReference type="SAM" id="Phobius"/>
    </source>
</evidence>
<keyword evidence="1" id="KW-0472">Membrane</keyword>
<keyword evidence="2" id="KW-1185">Reference proteome</keyword>
<keyword evidence="1" id="KW-0812">Transmembrane</keyword>
<dbReference type="PANTHER" id="PTHR35473:SF3">
    <property type="entry name" value="1-ACYL-SN-GLYCEROL-3-PHOSPHATE ACYLTRANSFERASE"/>
    <property type="match status" value="1"/>
</dbReference>